<dbReference type="NCBIfam" id="TIGR00377">
    <property type="entry name" value="ant_ant_sig"/>
    <property type="match status" value="1"/>
</dbReference>
<reference evidence="5" key="1">
    <citation type="journal article" date="2019" name="Int. J. Syst. Evol. Microbiol.">
        <title>The Global Catalogue of Microorganisms (GCM) 10K type strain sequencing project: providing services to taxonomists for standard genome sequencing and annotation.</title>
        <authorList>
            <consortium name="The Broad Institute Genomics Platform"/>
            <consortium name="The Broad Institute Genome Sequencing Center for Infectious Disease"/>
            <person name="Wu L."/>
            <person name="Ma J."/>
        </authorList>
    </citation>
    <scope>NUCLEOTIDE SEQUENCE [LARGE SCALE GENOMIC DNA]</scope>
    <source>
        <strain evidence="5">JCM 13022</strain>
    </source>
</reference>
<evidence type="ECO:0000256" key="1">
    <source>
        <dbReference type="ARBA" id="ARBA00009013"/>
    </source>
</evidence>
<protein>
    <recommendedName>
        <fullName evidence="2">Anti-sigma factor antagonist</fullName>
    </recommendedName>
</protein>
<dbReference type="InterPro" id="IPR036513">
    <property type="entry name" value="STAS_dom_sf"/>
</dbReference>
<gene>
    <name evidence="4" type="ORF">GCM10009675_14610</name>
</gene>
<evidence type="ECO:0000259" key="3">
    <source>
        <dbReference type="PROSITE" id="PS50801"/>
    </source>
</evidence>
<evidence type="ECO:0000313" key="5">
    <source>
        <dbReference type="Proteomes" id="UP001500467"/>
    </source>
</evidence>
<dbReference type="Gene3D" id="3.30.750.24">
    <property type="entry name" value="STAS domain"/>
    <property type="match status" value="1"/>
</dbReference>
<dbReference type="PROSITE" id="PS50801">
    <property type="entry name" value="STAS"/>
    <property type="match status" value="1"/>
</dbReference>
<dbReference type="SUPFAM" id="SSF52091">
    <property type="entry name" value="SpoIIaa-like"/>
    <property type="match status" value="1"/>
</dbReference>
<dbReference type="InterPro" id="IPR002645">
    <property type="entry name" value="STAS_dom"/>
</dbReference>
<dbReference type="Pfam" id="PF01740">
    <property type="entry name" value="STAS"/>
    <property type="match status" value="1"/>
</dbReference>
<dbReference type="PANTHER" id="PTHR33495:SF2">
    <property type="entry name" value="ANTI-SIGMA FACTOR ANTAGONIST TM_1081-RELATED"/>
    <property type="match status" value="1"/>
</dbReference>
<sequence length="107" mass="11704">MTEAHVELRRDGEPQSVEITVAGEIDLSNAEQVRSELYHAIANDLMHVSLDLTSVSYLDSSGLHILFTLADRLQRLQTELAIVAPPGTPARRIVELAGFDAVATLRP</sequence>
<keyword evidence="5" id="KW-1185">Reference proteome</keyword>
<name>A0ABP4FX42_9PSEU</name>
<evidence type="ECO:0000313" key="4">
    <source>
        <dbReference type="EMBL" id="GAA1199777.1"/>
    </source>
</evidence>
<dbReference type="InterPro" id="IPR003658">
    <property type="entry name" value="Anti-sigma_ant"/>
</dbReference>
<dbReference type="RefSeq" id="WP_253856816.1">
    <property type="nucleotide sequence ID" value="NZ_BAAALM010000005.1"/>
</dbReference>
<dbReference type="EMBL" id="BAAALM010000005">
    <property type="protein sequence ID" value="GAA1199777.1"/>
    <property type="molecule type" value="Genomic_DNA"/>
</dbReference>
<dbReference type="CDD" id="cd07043">
    <property type="entry name" value="STAS_anti-anti-sigma_factors"/>
    <property type="match status" value="1"/>
</dbReference>
<dbReference type="Proteomes" id="UP001500467">
    <property type="component" value="Unassembled WGS sequence"/>
</dbReference>
<comment type="caution">
    <text evidence="4">The sequence shown here is derived from an EMBL/GenBank/DDBJ whole genome shotgun (WGS) entry which is preliminary data.</text>
</comment>
<evidence type="ECO:0000256" key="2">
    <source>
        <dbReference type="RuleBase" id="RU003749"/>
    </source>
</evidence>
<dbReference type="PANTHER" id="PTHR33495">
    <property type="entry name" value="ANTI-SIGMA FACTOR ANTAGONIST TM_1081-RELATED-RELATED"/>
    <property type="match status" value="1"/>
</dbReference>
<feature type="domain" description="STAS" evidence="3">
    <location>
        <begin position="19"/>
        <end position="107"/>
    </location>
</feature>
<comment type="similarity">
    <text evidence="1 2">Belongs to the anti-sigma-factor antagonist family.</text>
</comment>
<organism evidence="4 5">
    <name type="scientific">Prauserella alba</name>
    <dbReference type="NCBI Taxonomy" id="176898"/>
    <lineage>
        <taxon>Bacteria</taxon>
        <taxon>Bacillati</taxon>
        <taxon>Actinomycetota</taxon>
        <taxon>Actinomycetes</taxon>
        <taxon>Pseudonocardiales</taxon>
        <taxon>Pseudonocardiaceae</taxon>
        <taxon>Prauserella</taxon>
    </lineage>
</organism>
<accession>A0ABP4FX42</accession>
<proteinExistence type="inferred from homology"/>